<dbReference type="Proteomes" id="UP001500298">
    <property type="component" value="Unassembled WGS sequence"/>
</dbReference>
<dbReference type="SUPFAM" id="SSF55729">
    <property type="entry name" value="Acyl-CoA N-acyltransferases (Nat)"/>
    <property type="match status" value="1"/>
</dbReference>
<proteinExistence type="predicted"/>
<dbReference type="CDD" id="cd04301">
    <property type="entry name" value="NAT_SF"/>
    <property type="match status" value="1"/>
</dbReference>
<dbReference type="Gene3D" id="3.40.630.30">
    <property type="match status" value="1"/>
</dbReference>
<name>A0ABP9DCX1_9BACT</name>
<dbReference type="InterPro" id="IPR000182">
    <property type="entry name" value="GNAT_dom"/>
</dbReference>
<dbReference type="Pfam" id="PF00583">
    <property type="entry name" value="Acetyltransf_1"/>
    <property type="match status" value="1"/>
</dbReference>
<keyword evidence="3" id="KW-1185">Reference proteome</keyword>
<sequence length="198" mass="22055">MRLELSDFIVTVADAALHREFAQAICDEMAASAKARGTGIAKRTVEYLQLKMEEGKAVIALHNDGRVAGFCYIESWGHHRFAANSGLIVMPAFRGTGLAKAIKQVAFNLSRKKYPEAKLFGLTTNLAVMRINSSLGYKPVTFSELTDDKDFWKGCQSCVNYDILTRTNQSHCLCTGMLYDPKDQEKPLIKDIELMSHS</sequence>
<reference evidence="3" key="1">
    <citation type="journal article" date="2019" name="Int. J. Syst. Evol. Microbiol.">
        <title>The Global Catalogue of Microorganisms (GCM) 10K type strain sequencing project: providing services to taxonomists for standard genome sequencing and annotation.</title>
        <authorList>
            <consortium name="The Broad Institute Genomics Platform"/>
            <consortium name="The Broad Institute Genome Sequencing Center for Infectious Disease"/>
            <person name="Wu L."/>
            <person name="Ma J."/>
        </authorList>
    </citation>
    <scope>NUCLEOTIDE SEQUENCE [LARGE SCALE GENOMIC DNA]</scope>
    <source>
        <strain evidence="3">JCM 18326</strain>
    </source>
</reference>
<accession>A0ABP9DCX1</accession>
<dbReference type="RefSeq" id="WP_345371460.1">
    <property type="nucleotide sequence ID" value="NZ_BAABJX010000030.1"/>
</dbReference>
<dbReference type="InterPro" id="IPR016181">
    <property type="entry name" value="Acyl_CoA_acyltransferase"/>
</dbReference>
<evidence type="ECO:0000313" key="2">
    <source>
        <dbReference type="EMBL" id="GAA4834897.1"/>
    </source>
</evidence>
<evidence type="ECO:0000313" key="3">
    <source>
        <dbReference type="Proteomes" id="UP001500298"/>
    </source>
</evidence>
<evidence type="ECO:0000259" key="1">
    <source>
        <dbReference type="Pfam" id="PF00583"/>
    </source>
</evidence>
<gene>
    <name evidence="2" type="ORF">GCM10023331_20160</name>
</gene>
<comment type="caution">
    <text evidence="2">The sequence shown here is derived from an EMBL/GenBank/DDBJ whole genome shotgun (WGS) entry which is preliminary data.</text>
</comment>
<organism evidence="2 3">
    <name type="scientific">Algivirga pacifica</name>
    <dbReference type="NCBI Taxonomy" id="1162670"/>
    <lineage>
        <taxon>Bacteria</taxon>
        <taxon>Pseudomonadati</taxon>
        <taxon>Bacteroidota</taxon>
        <taxon>Cytophagia</taxon>
        <taxon>Cytophagales</taxon>
        <taxon>Flammeovirgaceae</taxon>
        <taxon>Algivirga</taxon>
    </lineage>
</organism>
<feature type="domain" description="N-acetyltransferase" evidence="1">
    <location>
        <begin position="53"/>
        <end position="113"/>
    </location>
</feature>
<protein>
    <submittedName>
        <fullName evidence="2">GNAT family N-acetyltransferase</fullName>
    </submittedName>
</protein>
<dbReference type="EMBL" id="BAABJX010000030">
    <property type="protein sequence ID" value="GAA4834897.1"/>
    <property type="molecule type" value="Genomic_DNA"/>
</dbReference>